<feature type="compositionally biased region" description="Low complexity" evidence="1">
    <location>
        <begin position="47"/>
        <end position="58"/>
    </location>
</feature>
<feature type="region of interest" description="Disordered" evidence="1">
    <location>
        <begin position="1"/>
        <end position="89"/>
    </location>
</feature>
<gene>
    <name evidence="2" type="ORF">C0Q70_18052</name>
</gene>
<evidence type="ECO:0000313" key="2">
    <source>
        <dbReference type="EMBL" id="PVD22244.1"/>
    </source>
</evidence>
<comment type="caution">
    <text evidence="2">The sequence shown here is derived from an EMBL/GenBank/DDBJ whole genome shotgun (WGS) entry which is preliminary data.</text>
</comment>
<dbReference type="AlphaFoldDB" id="A0A2T7NM48"/>
<sequence>MDESHEDTLDDQVSETETGGAAAAAVPSSETHPASRAESGSPDPANTPVKPEVVTVVPSAHVSEPSAVPESPAALPHPHSFHGPATSSVQVSGNPALLTLNQMAIANASQNKLPCGDVKGPRQAIGSPHALQRLQAGAVVQGR</sequence>
<dbReference type="EMBL" id="PZQS01000011">
    <property type="protein sequence ID" value="PVD22244.1"/>
    <property type="molecule type" value="Genomic_DNA"/>
</dbReference>
<name>A0A2T7NM48_POMCA</name>
<feature type="compositionally biased region" description="Acidic residues" evidence="1">
    <location>
        <begin position="1"/>
        <end position="14"/>
    </location>
</feature>
<feature type="compositionally biased region" description="Low complexity" evidence="1">
    <location>
        <begin position="15"/>
        <end position="25"/>
    </location>
</feature>
<accession>A0A2T7NM48</accession>
<dbReference type="Proteomes" id="UP000245119">
    <property type="component" value="Linkage Group LG11"/>
</dbReference>
<reference evidence="2 3" key="1">
    <citation type="submission" date="2018-04" db="EMBL/GenBank/DDBJ databases">
        <title>The genome of golden apple snail Pomacea canaliculata provides insight into stress tolerance and invasive adaptation.</title>
        <authorList>
            <person name="Liu C."/>
            <person name="Liu B."/>
            <person name="Ren Y."/>
            <person name="Zhang Y."/>
            <person name="Wang H."/>
            <person name="Li S."/>
            <person name="Jiang F."/>
            <person name="Yin L."/>
            <person name="Zhang G."/>
            <person name="Qian W."/>
            <person name="Fan W."/>
        </authorList>
    </citation>
    <scope>NUCLEOTIDE SEQUENCE [LARGE SCALE GENOMIC DNA]</scope>
    <source>
        <strain evidence="2">SZHN2017</strain>
        <tissue evidence="2">Muscle</tissue>
    </source>
</reference>
<organism evidence="2 3">
    <name type="scientific">Pomacea canaliculata</name>
    <name type="common">Golden apple snail</name>
    <dbReference type="NCBI Taxonomy" id="400727"/>
    <lineage>
        <taxon>Eukaryota</taxon>
        <taxon>Metazoa</taxon>
        <taxon>Spiralia</taxon>
        <taxon>Lophotrochozoa</taxon>
        <taxon>Mollusca</taxon>
        <taxon>Gastropoda</taxon>
        <taxon>Caenogastropoda</taxon>
        <taxon>Architaenioglossa</taxon>
        <taxon>Ampullarioidea</taxon>
        <taxon>Ampullariidae</taxon>
        <taxon>Pomacea</taxon>
    </lineage>
</organism>
<evidence type="ECO:0000313" key="3">
    <source>
        <dbReference type="Proteomes" id="UP000245119"/>
    </source>
</evidence>
<keyword evidence="3" id="KW-1185">Reference proteome</keyword>
<protein>
    <submittedName>
        <fullName evidence="2">Uncharacterized protein</fullName>
    </submittedName>
</protein>
<proteinExistence type="predicted"/>
<evidence type="ECO:0000256" key="1">
    <source>
        <dbReference type="SAM" id="MobiDB-lite"/>
    </source>
</evidence>